<proteinExistence type="inferred from homology"/>
<dbReference type="Gene3D" id="1.10.1670.40">
    <property type="match status" value="1"/>
</dbReference>
<keyword evidence="7" id="KW-0326">Glycosidase</keyword>
<dbReference type="InterPro" id="IPR003265">
    <property type="entry name" value="HhH-GPD_domain"/>
</dbReference>
<reference evidence="7 8" key="1">
    <citation type="submission" date="2017-03" db="EMBL/GenBank/DDBJ databases">
        <authorList>
            <person name="Afonso C.L."/>
            <person name="Miller P.J."/>
            <person name="Scott M.A."/>
            <person name="Spackman E."/>
            <person name="Goraichik I."/>
            <person name="Dimitrov K.M."/>
            <person name="Suarez D.L."/>
            <person name="Swayne D.E."/>
        </authorList>
    </citation>
    <scope>NUCLEOTIDE SEQUENCE [LARGE SCALE GENOMIC DNA]</scope>
    <source>
        <strain evidence="7">Genome sequencing of Nitrospira japonica strain NJ11</strain>
    </source>
</reference>
<dbReference type="EC" id="3.2.2.21" evidence="3"/>
<comment type="catalytic activity">
    <reaction evidence="1">
        <text>Hydrolysis of alkylated DNA, releasing 3-methyladenine, 3-methylguanine, 7-methylguanine and 7-methyladenine.</text>
        <dbReference type="EC" id="3.2.2.21"/>
    </reaction>
</comment>
<dbReference type="GO" id="GO:0043916">
    <property type="term" value="F:DNA-7-methylguanine glycosylase activity"/>
    <property type="evidence" value="ECO:0007669"/>
    <property type="project" value="TreeGrafter"/>
</dbReference>
<organism evidence="7 8">
    <name type="scientific">Nitrospira japonica</name>
    <dbReference type="NCBI Taxonomy" id="1325564"/>
    <lineage>
        <taxon>Bacteria</taxon>
        <taxon>Pseudomonadati</taxon>
        <taxon>Nitrospirota</taxon>
        <taxon>Nitrospiria</taxon>
        <taxon>Nitrospirales</taxon>
        <taxon>Nitrospiraceae</taxon>
        <taxon>Nitrospira</taxon>
    </lineage>
</organism>
<dbReference type="GO" id="GO:0006307">
    <property type="term" value="P:DNA alkylation repair"/>
    <property type="evidence" value="ECO:0007669"/>
    <property type="project" value="TreeGrafter"/>
</dbReference>
<dbReference type="Proteomes" id="UP000192042">
    <property type="component" value="Chromosome I"/>
</dbReference>
<evidence type="ECO:0000256" key="5">
    <source>
        <dbReference type="ARBA" id="ARBA00023204"/>
    </source>
</evidence>
<dbReference type="GO" id="GO:0008725">
    <property type="term" value="F:DNA-3-methyladenine glycosylase activity"/>
    <property type="evidence" value="ECO:0007669"/>
    <property type="project" value="TreeGrafter"/>
</dbReference>
<dbReference type="GO" id="GO:0032993">
    <property type="term" value="C:protein-DNA complex"/>
    <property type="evidence" value="ECO:0007669"/>
    <property type="project" value="TreeGrafter"/>
</dbReference>
<dbReference type="Pfam" id="PF00730">
    <property type="entry name" value="HhH-GPD"/>
    <property type="match status" value="1"/>
</dbReference>
<gene>
    <name evidence="7" type="primary">alkA</name>
    <name evidence="7" type="ORF">NSJP_1042</name>
</gene>
<dbReference type="KEGG" id="nja:NSJP_1042"/>
<comment type="similarity">
    <text evidence="2">Belongs to the alkylbase DNA glycosidase AlkA family.</text>
</comment>
<keyword evidence="8" id="KW-1185">Reference proteome</keyword>
<evidence type="ECO:0000256" key="4">
    <source>
        <dbReference type="ARBA" id="ARBA00022763"/>
    </source>
</evidence>
<dbReference type="EMBL" id="LT828648">
    <property type="protein sequence ID" value="SLM47214.1"/>
    <property type="molecule type" value="Genomic_DNA"/>
</dbReference>
<sequence>MRLSPAIRHLSLADPVLGRLIRDVGPCKLIIRQRRSPFESLTRAIAYQQLHARAAESILRRFRALFPGRRFPRPDQVLAIDAEHLTAAGFSRAKVAALRDLADKVLDGTVPSGRLITRLEDEVIVERLIEIRGIGRWTAQMLLIFQLGRQDVLPVDDFGVRSGFKILYDLGSLPTPAEVLRFGERWKPYRTAASWYLWRAAERANFTKV</sequence>
<evidence type="ECO:0000313" key="8">
    <source>
        <dbReference type="Proteomes" id="UP000192042"/>
    </source>
</evidence>
<keyword evidence="7" id="KW-0378">Hydrolase</keyword>
<keyword evidence="5" id="KW-0234">DNA repair</keyword>
<evidence type="ECO:0000259" key="6">
    <source>
        <dbReference type="SMART" id="SM00478"/>
    </source>
</evidence>
<dbReference type="InterPro" id="IPR051912">
    <property type="entry name" value="Alkylbase_DNA_Glycosylase/TA"/>
</dbReference>
<evidence type="ECO:0000256" key="1">
    <source>
        <dbReference type="ARBA" id="ARBA00000086"/>
    </source>
</evidence>
<feature type="domain" description="HhH-GPD" evidence="6">
    <location>
        <begin position="46"/>
        <end position="202"/>
    </location>
</feature>
<dbReference type="OrthoDB" id="9785929at2"/>
<dbReference type="PANTHER" id="PTHR43003:SF5">
    <property type="entry name" value="DNA-3-METHYLADENINE GLYCOSYLASE"/>
    <property type="match status" value="1"/>
</dbReference>
<dbReference type="FunFam" id="1.10.340.30:FF:000004">
    <property type="entry name" value="DNA-3-methyladenine glycosylase II"/>
    <property type="match status" value="1"/>
</dbReference>
<dbReference type="InterPro" id="IPR011257">
    <property type="entry name" value="DNA_glycosylase"/>
</dbReference>
<accession>A0A1W1I2J3</accession>
<dbReference type="SMART" id="SM00478">
    <property type="entry name" value="ENDO3c"/>
    <property type="match status" value="1"/>
</dbReference>
<evidence type="ECO:0000256" key="2">
    <source>
        <dbReference type="ARBA" id="ARBA00010817"/>
    </source>
</evidence>
<dbReference type="AlphaFoldDB" id="A0A1W1I2J3"/>
<dbReference type="STRING" id="1325564.NSJP_1042"/>
<keyword evidence="4" id="KW-0227">DNA damage</keyword>
<dbReference type="GO" id="GO:0006285">
    <property type="term" value="P:base-excision repair, AP site formation"/>
    <property type="evidence" value="ECO:0007669"/>
    <property type="project" value="TreeGrafter"/>
</dbReference>
<dbReference type="Gene3D" id="1.10.340.30">
    <property type="entry name" value="Hypothetical protein, domain 2"/>
    <property type="match status" value="1"/>
</dbReference>
<evidence type="ECO:0000313" key="7">
    <source>
        <dbReference type="EMBL" id="SLM47214.1"/>
    </source>
</evidence>
<dbReference type="GO" id="GO:0032131">
    <property type="term" value="F:alkylated DNA binding"/>
    <property type="evidence" value="ECO:0007669"/>
    <property type="project" value="TreeGrafter"/>
</dbReference>
<dbReference type="RefSeq" id="WP_080885786.1">
    <property type="nucleotide sequence ID" value="NZ_LT828648.1"/>
</dbReference>
<dbReference type="CDD" id="cd00056">
    <property type="entry name" value="ENDO3c"/>
    <property type="match status" value="1"/>
</dbReference>
<protein>
    <recommendedName>
        <fullName evidence="3">DNA-3-methyladenine glycosylase II</fullName>
        <ecNumber evidence="3">3.2.2.21</ecNumber>
    </recommendedName>
</protein>
<name>A0A1W1I2J3_9BACT</name>
<dbReference type="SUPFAM" id="SSF48150">
    <property type="entry name" value="DNA-glycosylase"/>
    <property type="match status" value="1"/>
</dbReference>
<dbReference type="PANTHER" id="PTHR43003">
    <property type="entry name" value="DNA-3-METHYLADENINE GLYCOSYLASE"/>
    <property type="match status" value="1"/>
</dbReference>
<evidence type="ECO:0000256" key="3">
    <source>
        <dbReference type="ARBA" id="ARBA00012000"/>
    </source>
</evidence>